<organism evidence="3">
    <name type="scientific">marine metagenome</name>
    <dbReference type="NCBI Taxonomy" id="408172"/>
    <lineage>
        <taxon>unclassified sequences</taxon>
        <taxon>metagenomes</taxon>
        <taxon>ecological metagenomes</taxon>
    </lineage>
</organism>
<evidence type="ECO:0000313" key="3">
    <source>
        <dbReference type="EMBL" id="SVC93802.1"/>
    </source>
</evidence>
<evidence type="ECO:0000259" key="1">
    <source>
        <dbReference type="Pfam" id="PF02441"/>
    </source>
</evidence>
<accession>A0A382R9B2</accession>
<dbReference type="InterPro" id="IPR035929">
    <property type="entry name" value="CoaB-like_sf"/>
</dbReference>
<dbReference type="InterPro" id="IPR007085">
    <property type="entry name" value="DNA/pantothenate-metab_flavo_C"/>
</dbReference>
<evidence type="ECO:0008006" key="4">
    <source>
        <dbReference type="Google" id="ProtNLM"/>
    </source>
</evidence>
<name>A0A382R9B2_9ZZZZ</name>
<dbReference type="PANTHER" id="PTHR14359:SF6">
    <property type="entry name" value="PHOSPHOPANTOTHENOYLCYSTEINE DECARBOXYLASE"/>
    <property type="match status" value="1"/>
</dbReference>
<dbReference type="InterPro" id="IPR036551">
    <property type="entry name" value="Flavin_trans-like"/>
</dbReference>
<gene>
    <name evidence="3" type="ORF">METZ01_LOCUS346656</name>
</gene>
<evidence type="ECO:0000259" key="2">
    <source>
        <dbReference type="Pfam" id="PF04127"/>
    </source>
</evidence>
<dbReference type="Gene3D" id="3.40.50.1950">
    <property type="entry name" value="Flavin prenyltransferase-like"/>
    <property type="match status" value="1"/>
</dbReference>
<dbReference type="SUPFAM" id="SSF52507">
    <property type="entry name" value="Homo-oligomeric flavin-containing Cys decarboxylases, HFCD"/>
    <property type="match status" value="1"/>
</dbReference>
<feature type="non-terminal residue" evidence="3">
    <location>
        <position position="206"/>
    </location>
</feature>
<protein>
    <recommendedName>
        <fullName evidence="4">Flavoprotein domain-containing protein</fullName>
    </recommendedName>
</protein>
<dbReference type="GO" id="GO:0071513">
    <property type="term" value="C:phosphopantothenoylcysteine decarboxylase complex"/>
    <property type="evidence" value="ECO:0007669"/>
    <property type="project" value="TreeGrafter"/>
</dbReference>
<feature type="domain" description="DNA/pantothenate metabolism flavoprotein C-terminal" evidence="2">
    <location>
        <begin position="156"/>
        <end position="202"/>
    </location>
</feature>
<dbReference type="InterPro" id="IPR003382">
    <property type="entry name" value="Flavoprotein"/>
</dbReference>
<dbReference type="Gene3D" id="3.40.50.10300">
    <property type="entry name" value="CoaB-like"/>
    <property type="match status" value="1"/>
</dbReference>
<dbReference type="Pfam" id="PF04127">
    <property type="entry name" value="DFP"/>
    <property type="match status" value="1"/>
</dbReference>
<proteinExistence type="predicted"/>
<feature type="non-terminal residue" evidence="3">
    <location>
        <position position="1"/>
    </location>
</feature>
<dbReference type="EMBL" id="UINC01119745">
    <property type="protein sequence ID" value="SVC93802.1"/>
    <property type="molecule type" value="Genomic_DNA"/>
</dbReference>
<dbReference type="GO" id="GO:0015937">
    <property type="term" value="P:coenzyme A biosynthetic process"/>
    <property type="evidence" value="ECO:0007669"/>
    <property type="project" value="TreeGrafter"/>
</dbReference>
<dbReference type="AlphaFoldDB" id="A0A382R9B2"/>
<feature type="domain" description="Flavoprotein" evidence="1">
    <location>
        <begin position="3"/>
        <end position="151"/>
    </location>
</feature>
<sequence length="206" mass="22098">VQEGHEVQTVVTSSALRFIGDATLEGLSGRPVMSDMYESGNMMSHINLIKWADFVICAPATANTINKMAAGDGSTLVTALFLAHDFAKPYFIAPAMNTKMLGHPATQKSLAKLESWGATILGTGSGALACGDEGWGRMLESEELFAEILEKIDPISKKKVLITSGGTREPIDAVRYISNLSSGRTGAAIADHFNDQGWDVYYLHST</sequence>
<dbReference type="SUPFAM" id="SSF102645">
    <property type="entry name" value="CoaB-like"/>
    <property type="match status" value="1"/>
</dbReference>
<reference evidence="3" key="1">
    <citation type="submission" date="2018-05" db="EMBL/GenBank/DDBJ databases">
        <authorList>
            <person name="Lanie J.A."/>
            <person name="Ng W.-L."/>
            <person name="Kazmierczak K.M."/>
            <person name="Andrzejewski T.M."/>
            <person name="Davidsen T.M."/>
            <person name="Wayne K.J."/>
            <person name="Tettelin H."/>
            <person name="Glass J.I."/>
            <person name="Rusch D."/>
            <person name="Podicherti R."/>
            <person name="Tsui H.-C.T."/>
            <person name="Winkler M.E."/>
        </authorList>
    </citation>
    <scope>NUCLEOTIDE SEQUENCE</scope>
</reference>
<dbReference type="Pfam" id="PF02441">
    <property type="entry name" value="Flavoprotein"/>
    <property type="match status" value="1"/>
</dbReference>
<dbReference type="GO" id="GO:0004633">
    <property type="term" value="F:phosphopantothenoylcysteine decarboxylase activity"/>
    <property type="evidence" value="ECO:0007669"/>
    <property type="project" value="TreeGrafter"/>
</dbReference>
<dbReference type="GO" id="GO:0010181">
    <property type="term" value="F:FMN binding"/>
    <property type="evidence" value="ECO:0007669"/>
    <property type="project" value="TreeGrafter"/>
</dbReference>
<dbReference type="PANTHER" id="PTHR14359">
    <property type="entry name" value="HOMO-OLIGOMERIC FLAVIN CONTAINING CYS DECARBOXYLASE FAMILY"/>
    <property type="match status" value="1"/>
</dbReference>